<evidence type="ECO:0000313" key="1">
    <source>
        <dbReference type="EMBL" id="VDP07017.1"/>
    </source>
</evidence>
<dbReference type="EMBL" id="UZAH01029611">
    <property type="protein sequence ID" value="VDP07017.1"/>
    <property type="molecule type" value="Genomic_DNA"/>
</dbReference>
<organism evidence="2 3">
    <name type="scientific">Heligmosomoides polygyrus</name>
    <name type="common">Parasitic roundworm</name>
    <dbReference type="NCBI Taxonomy" id="6339"/>
    <lineage>
        <taxon>Eukaryota</taxon>
        <taxon>Metazoa</taxon>
        <taxon>Ecdysozoa</taxon>
        <taxon>Nematoda</taxon>
        <taxon>Chromadorea</taxon>
        <taxon>Rhabditida</taxon>
        <taxon>Rhabditina</taxon>
        <taxon>Rhabditomorpha</taxon>
        <taxon>Strongyloidea</taxon>
        <taxon>Heligmosomidae</taxon>
        <taxon>Heligmosomoides</taxon>
    </lineage>
</organism>
<keyword evidence="2" id="KW-1185">Reference proteome</keyword>
<gene>
    <name evidence="1" type="ORF">HPBE_LOCUS16788</name>
</gene>
<dbReference type="WBParaSite" id="HPBE_0001678901-mRNA-1">
    <property type="protein sequence ID" value="HPBE_0001678901-mRNA-1"/>
    <property type="gene ID" value="HPBE_0001678901"/>
</dbReference>
<accession>A0A3P7ZZY1</accession>
<reference evidence="3" key="2">
    <citation type="submission" date="2019-09" db="UniProtKB">
        <authorList>
            <consortium name="WormBaseParasite"/>
        </authorList>
    </citation>
    <scope>IDENTIFICATION</scope>
</reference>
<proteinExistence type="predicted"/>
<name>A0A183G5B4_HELPZ</name>
<dbReference type="AlphaFoldDB" id="A0A183G5B4"/>
<evidence type="ECO:0000313" key="2">
    <source>
        <dbReference type="Proteomes" id="UP000050761"/>
    </source>
</evidence>
<accession>A0A183G5B4</accession>
<dbReference type="OrthoDB" id="5859543at2759"/>
<reference evidence="1 2" key="1">
    <citation type="submission" date="2018-11" db="EMBL/GenBank/DDBJ databases">
        <authorList>
            <consortium name="Pathogen Informatics"/>
        </authorList>
    </citation>
    <scope>NUCLEOTIDE SEQUENCE [LARGE SCALE GENOMIC DNA]</scope>
</reference>
<protein>
    <submittedName>
        <fullName evidence="3">Ovule protein</fullName>
    </submittedName>
</protein>
<dbReference type="Proteomes" id="UP000050761">
    <property type="component" value="Unassembled WGS sequence"/>
</dbReference>
<evidence type="ECO:0000313" key="3">
    <source>
        <dbReference type="WBParaSite" id="HPBE_0001678901-mRNA-1"/>
    </source>
</evidence>
<sequence>MTYDFTRAHEFSDDVAEEAARTKMATISRTSSFDSINQDAPLNDYFSSEELDKLSSCLSEVCLVSTLSRIAAPNTKIPEFHLFCY</sequence>